<sequence>MPRKKVLEEFVELSIVRKRTSTEGRLITHLKESEKGASEMVMQAANAFYLPFFLYSEGARGEELHFALSESITQLEAQIVKIKRAFGMEGISQVVLVQPTLGENSPWGYSKAQISGHSKGAGDSTIGTAVMSPLVESVVEQKEELLPVGDIQEEEEDDFFNDDSDVIPEGLIEGDAGFQV</sequence>
<accession>A0A846H201</accession>
<dbReference type="EMBL" id="JTCM02000005">
    <property type="protein sequence ID" value="NEU71757.1"/>
    <property type="molecule type" value="Genomic_DNA"/>
</dbReference>
<evidence type="ECO:0000313" key="2">
    <source>
        <dbReference type="Proteomes" id="UP000031549"/>
    </source>
</evidence>
<dbReference type="Proteomes" id="UP000031549">
    <property type="component" value="Unassembled WGS sequence"/>
</dbReference>
<name>A0A846H201_9CYAN</name>
<keyword evidence="2" id="KW-1185">Reference proteome</keyword>
<comment type="caution">
    <text evidence="1">The sequence shown here is derived from an EMBL/GenBank/DDBJ whole genome shotgun (WGS) entry which is preliminary data.</text>
</comment>
<gene>
    <name evidence="1" type="ORF">PI95_003940</name>
</gene>
<evidence type="ECO:0000313" key="1">
    <source>
        <dbReference type="EMBL" id="NEU71757.1"/>
    </source>
</evidence>
<proteinExistence type="predicted"/>
<dbReference type="AlphaFoldDB" id="A0A846H201"/>
<organism evidence="1 2">
    <name type="scientific">Hassallia byssoidea VB512170</name>
    <dbReference type="NCBI Taxonomy" id="1304833"/>
    <lineage>
        <taxon>Bacteria</taxon>
        <taxon>Bacillati</taxon>
        <taxon>Cyanobacteriota</taxon>
        <taxon>Cyanophyceae</taxon>
        <taxon>Nostocales</taxon>
        <taxon>Tolypothrichaceae</taxon>
        <taxon>Hassallia</taxon>
    </lineage>
</organism>
<reference evidence="1 2" key="1">
    <citation type="journal article" date="2015" name="Genome Announc.">
        <title>Draft Genome Sequence of Cyanobacterium Hassallia byssoidea Strain VB512170, Isolated from Monuments in India.</title>
        <authorList>
            <person name="Singh D."/>
            <person name="Chandrababunaidu M.M."/>
            <person name="Panda A."/>
            <person name="Sen D."/>
            <person name="Bhattacharyya S."/>
            <person name="Adhikary S.P."/>
            <person name="Tripathy S."/>
        </authorList>
    </citation>
    <scope>NUCLEOTIDE SEQUENCE [LARGE SCALE GENOMIC DNA]</scope>
    <source>
        <strain evidence="1 2">VB512170</strain>
    </source>
</reference>
<dbReference type="RefSeq" id="WP_039744604.1">
    <property type="nucleotide sequence ID" value="NZ_JTCM02000005.1"/>
</dbReference>
<protein>
    <submittedName>
        <fullName evidence="1">Uncharacterized protein</fullName>
    </submittedName>
</protein>